<evidence type="ECO:0000313" key="1">
    <source>
        <dbReference type="EMBL" id="EFW24071.1"/>
    </source>
</evidence>
<gene>
    <name evidence="1" type="ORF">HMPREF9430_01447</name>
</gene>
<comment type="caution">
    <text evidence="1">The sequence shown here is derived from an EMBL/GenBank/DDBJ whole genome shotgun (WGS) entry which is preliminary data.</text>
</comment>
<dbReference type="STRING" id="706433.HMPREF9430_01447"/>
<dbReference type="AlphaFoldDB" id="E7MPG6"/>
<dbReference type="eggNOG" id="COG0221">
    <property type="taxonomic scope" value="Bacteria"/>
</dbReference>
<dbReference type="Proteomes" id="UP000004097">
    <property type="component" value="Unassembled WGS sequence"/>
</dbReference>
<dbReference type="HOGENOM" id="CLU_144823_0_0_9"/>
<name>E7MPG6_9FIRM</name>
<evidence type="ECO:0008006" key="3">
    <source>
        <dbReference type="Google" id="ProtNLM"/>
    </source>
</evidence>
<organism evidence="1 2">
    <name type="scientific">Solobacterium moorei F0204</name>
    <dbReference type="NCBI Taxonomy" id="706433"/>
    <lineage>
        <taxon>Bacteria</taxon>
        <taxon>Bacillati</taxon>
        <taxon>Bacillota</taxon>
        <taxon>Erysipelotrichia</taxon>
        <taxon>Erysipelotrichales</taxon>
        <taxon>Erysipelotrichaceae</taxon>
        <taxon>Solobacterium</taxon>
    </lineage>
</organism>
<protein>
    <recommendedName>
        <fullName evidence="3">Inorganic pyrophosphatase</fullName>
    </recommendedName>
</protein>
<proteinExistence type="predicted"/>
<evidence type="ECO:0000313" key="2">
    <source>
        <dbReference type="Proteomes" id="UP000004097"/>
    </source>
</evidence>
<dbReference type="EMBL" id="AECQ01000028">
    <property type="protein sequence ID" value="EFW24071.1"/>
    <property type="molecule type" value="Genomic_DNA"/>
</dbReference>
<reference evidence="1 2" key="1">
    <citation type="submission" date="2010-08" db="EMBL/GenBank/DDBJ databases">
        <authorList>
            <person name="Weinstock G."/>
            <person name="Sodergren E."/>
            <person name="Clifton S."/>
            <person name="Fulton L."/>
            <person name="Fulton B."/>
            <person name="Courtney L."/>
            <person name="Fronick C."/>
            <person name="Harrison M."/>
            <person name="Strong C."/>
            <person name="Farmer C."/>
            <person name="Delahaunty K."/>
            <person name="Markovic C."/>
            <person name="Hall O."/>
            <person name="Minx P."/>
            <person name="Tomlinson C."/>
            <person name="Mitreva M."/>
            <person name="Hou S."/>
            <person name="Chen J."/>
            <person name="Wollam A."/>
            <person name="Pepin K.H."/>
            <person name="Johnson M."/>
            <person name="Bhonagiri V."/>
            <person name="Zhang X."/>
            <person name="Suruliraj S."/>
            <person name="Warren W."/>
            <person name="Chinwalla A."/>
            <person name="Mardis E.R."/>
            <person name="Wilson R.K."/>
        </authorList>
    </citation>
    <scope>NUCLEOTIDE SEQUENCE [LARGE SCALE GENOMIC DNA]</scope>
    <source>
        <strain evidence="1 2">F0204</strain>
    </source>
</reference>
<sequence length="148" mass="17101">MFTEIFRNSIMEQTKGYTMIEFENNAYFWQKLDTLYLSSGYQITRKKGEVHPRFQNLIYPVDYGYINDTKSFGKDGVSLYAGSGNRYEISALVVAADILIKELDVKVLVGCTEEEVDQVLRFLNQTNYQKTVLIRKGNELPSWAETDI</sequence>
<accession>E7MPG6</accession>
<keyword evidence="2" id="KW-1185">Reference proteome</keyword>